<organism evidence="1 2">
    <name type="scientific">Rhabditophanes sp. KR3021</name>
    <dbReference type="NCBI Taxonomy" id="114890"/>
    <lineage>
        <taxon>Eukaryota</taxon>
        <taxon>Metazoa</taxon>
        <taxon>Ecdysozoa</taxon>
        <taxon>Nematoda</taxon>
        <taxon>Chromadorea</taxon>
        <taxon>Rhabditida</taxon>
        <taxon>Tylenchina</taxon>
        <taxon>Panagrolaimomorpha</taxon>
        <taxon>Strongyloidoidea</taxon>
        <taxon>Alloionematidae</taxon>
        <taxon>Rhabditophanes</taxon>
    </lineage>
</organism>
<evidence type="ECO:0000313" key="1">
    <source>
        <dbReference type="Proteomes" id="UP000095286"/>
    </source>
</evidence>
<dbReference type="WBParaSite" id="RSKR_0000736000.1">
    <property type="protein sequence ID" value="RSKR_0000736000.1"/>
    <property type="gene ID" value="RSKR_0000736000"/>
</dbReference>
<reference evidence="2" key="1">
    <citation type="submission" date="2016-11" db="UniProtKB">
        <authorList>
            <consortium name="WormBaseParasite"/>
        </authorList>
    </citation>
    <scope>IDENTIFICATION</scope>
    <source>
        <strain evidence="2">KR3021</strain>
    </source>
</reference>
<name>A0AC35U3X0_9BILA</name>
<dbReference type="Proteomes" id="UP000095286">
    <property type="component" value="Unplaced"/>
</dbReference>
<sequence>MRVEPEHPQARKRDRKPQNFVKRFLNRALIGHSNVENYTERWQKEFAHNPSWCDADLCIRLINDGYAEGNVYALYARVFCQQILYLMGRLVQTHPKKVIFGGLTIFFMFCLLLKEIKIETDIVKLWVSQGGRLDEELNFLSRVQQESQKVIHRSRREVDKVNREFNLTTTTTFTPAVKSAMITKKIKDAEKGKAIVPQASSPELPKENGLGGGFQVVIQTPEHENENVLNKAGLLRHVKLMEEIAQYKVEMYGDTWSLADICFKTPAPNFPPGPLSGVLSTLLEKIIPCIWITPVDCYWEGSKPLGPFPALNLGDDISSFITSLPKGNITWKNLDPTAVIKEVETLFDLGAIGNLFERAGIGKAYLDRPCIDPLDPECPSTSPNYFDKCNALTKFNQWNDKKPMDEKVVLDAEIIAQPNSTAAPPDNLLSGLIGKRKKRASTEEEKAPATPKSISTAKGDKKDDDYYTYETDYDTNKTNPASKVKNVEQQKCQMYSKSLLKWMGENKSKWSLFLNQTEMPSEPDFGKIMTGGCHGFGKTIMKWPEDLIIGGIERDKNNHLSKAEAFQSVFLVAGPHDVWLRFKNKKPEVKPGMDPVQWTRGAANDIIQAWQRNFTQKLYKHALNKKIKDTRLVHPLASTSIADMLEEFSQFNFTVIFLGYVLMLVYSGFAQYEWEGLWLSNRSTAGLGFAGVLLVTFSSVAGLGLSTWLGIEFNAATTQIVPFLTLGLGVDDMFLLLHNYNNLLKVASKNEIALLMKESGMSILITSTNNILAFLSGTILPIPALRSFCSQSGILLSFNLTCIMFIFPAMIAVDLARRKRNCRDMSLLVACLPCAQPKKATKEDEVMNRLPRQQQDVESLDVEEEEDHPVYTLRGFLHKWYIPLLQKAWVKVVILGGCVAMFLFGAYGLHNSTLGLELSDVLPATTAPAAFLRAREKYFSFYPMFAVIKGPNIDYPNKQQMIEDLRFDIAKSNFVIKQDGLPSEPYWMMMMRNWLKALQIDLNTAVAKGLIDKESGKIAANAKINDDVLIARKMICSFGNTYNCTGRIGNVKMVDEDGIILPESFYNYLTAWYNADNMMYYVSQASFFPNPPSWGISKAEKVIPPAQPLAYSQIPFYMTGLTDTPPIIEMIKEVRAVCDNYSVNGLPNFPSGIAFTFWEQYLHLSWHLFLAILTIAGCVFTVISVLIFNPWAAAMVMLIVVSMCVELAGFMGLFGVKLNPVSAVTLITAVGIGVEFTAHVVLAFLTSLGTRDERMAACLHHMFIPVMHGALSTLLGIIMLAFSEFEFVVKYFFTVMSALIIIGVINGLALLPVMLCLIGPPTEITPADGSNRLLIPPEFLNKKKTKKAAPVIPLQITESKSEESKLEMTTVDPISKRSATKGDTN</sequence>
<protein>
    <submittedName>
        <fullName evidence="2">SSD domain-containing protein</fullName>
    </submittedName>
</protein>
<accession>A0AC35U3X0</accession>
<proteinExistence type="predicted"/>
<evidence type="ECO:0000313" key="2">
    <source>
        <dbReference type="WBParaSite" id="RSKR_0000736000.1"/>
    </source>
</evidence>